<evidence type="ECO:0000256" key="16">
    <source>
        <dbReference type="SAM" id="Phobius"/>
    </source>
</evidence>
<feature type="active site" description="Proton acceptor" evidence="13">
    <location>
        <position position="97"/>
    </location>
</feature>
<evidence type="ECO:0000256" key="13">
    <source>
        <dbReference type="PIRSR" id="PIRSR618044-1"/>
    </source>
</evidence>
<dbReference type="InterPro" id="IPR018044">
    <property type="entry name" value="Peptidase_S11"/>
</dbReference>
<dbReference type="GO" id="GO:0006508">
    <property type="term" value="P:proteolysis"/>
    <property type="evidence" value="ECO:0007669"/>
    <property type="project" value="UniProtKB-KW"/>
</dbReference>
<dbReference type="SUPFAM" id="SSF56601">
    <property type="entry name" value="beta-lactamase/transpeptidase-like"/>
    <property type="match status" value="1"/>
</dbReference>
<evidence type="ECO:0000256" key="11">
    <source>
        <dbReference type="ARBA" id="ARBA00023316"/>
    </source>
</evidence>
<evidence type="ECO:0000313" key="19">
    <source>
        <dbReference type="Proteomes" id="UP000070376"/>
    </source>
</evidence>
<evidence type="ECO:0000256" key="5">
    <source>
        <dbReference type="ARBA" id="ARBA00022645"/>
    </source>
</evidence>
<keyword evidence="16" id="KW-1133">Transmembrane helix</keyword>
<evidence type="ECO:0000256" key="6">
    <source>
        <dbReference type="ARBA" id="ARBA00022670"/>
    </source>
</evidence>
<name>A0A133KJ79_HEYCO</name>
<dbReference type="Pfam" id="PF07943">
    <property type="entry name" value="PBP5_C"/>
    <property type="match status" value="1"/>
</dbReference>
<dbReference type="Pfam" id="PF00768">
    <property type="entry name" value="Peptidase_S11"/>
    <property type="match status" value="1"/>
</dbReference>
<protein>
    <recommendedName>
        <fullName evidence="4">serine-type D-Ala-D-Ala carboxypeptidase</fullName>
        <ecNumber evidence="4">3.4.16.4</ecNumber>
    </recommendedName>
</protein>
<feature type="transmembrane region" description="Helical" evidence="16">
    <location>
        <begin position="6"/>
        <end position="24"/>
    </location>
</feature>
<comment type="catalytic activity">
    <reaction evidence="12">
        <text>Preferential cleavage: (Ac)2-L-Lys-D-Ala-|-D-Ala. Also transpeptidation of peptidyl-alanyl moieties that are N-acyl substituents of D-alanine.</text>
        <dbReference type="EC" id="3.4.16.4"/>
    </reaction>
</comment>
<dbReference type="PRINTS" id="PR00725">
    <property type="entry name" value="DADACBPTASE1"/>
</dbReference>
<dbReference type="PANTHER" id="PTHR21581">
    <property type="entry name" value="D-ALANYL-D-ALANINE CARBOXYPEPTIDASE"/>
    <property type="match status" value="1"/>
</dbReference>
<dbReference type="UniPathway" id="UPA00219"/>
<keyword evidence="10" id="KW-0573">Peptidoglycan synthesis</keyword>
<dbReference type="Proteomes" id="UP000070376">
    <property type="component" value="Unassembled WGS sequence"/>
</dbReference>
<dbReference type="Gene3D" id="3.40.710.10">
    <property type="entry name" value="DD-peptidase/beta-lactamase superfamily"/>
    <property type="match status" value="1"/>
</dbReference>
<dbReference type="GO" id="GO:0071555">
    <property type="term" value="P:cell wall organization"/>
    <property type="evidence" value="ECO:0007669"/>
    <property type="project" value="UniProtKB-KW"/>
</dbReference>
<evidence type="ECO:0000256" key="4">
    <source>
        <dbReference type="ARBA" id="ARBA00012448"/>
    </source>
</evidence>
<keyword evidence="9" id="KW-0133">Cell shape</keyword>
<keyword evidence="8" id="KW-0378">Hydrolase</keyword>
<keyword evidence="5 18" id="KW-0121">Carboxypeptidase</keyword>
<gene>
    <name evidence="18" type="ORF">HMPREF3213_02640</name>
</gene>
<evidence type="ECO:0000256" key="15">
    <source>
        <dbReference type="RuleBase" id="RU004016"/>
    </source>
</evidence>
<feature type="active site" evidence="13">
    <location>
        <position position="154"/>
    </location>
</feature>
<accession>A0A133KJ79</accession>
<sequence>MAQLEKMILCISPIVYGGFVFTFYDFTSWRVIMKKIIGLVTCFMLAAGVLVPEAFAAEKKNELAPEAKSAILIEQATGEVLYSKNSHEELPPASMTKIMTMLLIMEALDKGEIKMDEKVRTSEYAASMGGSQIFLEPGEEMTVEQMLKGIAIGSANDAAVAMAERIGGSEEAFVDKMNERAKALGLKNTHFENVTGLPVKGHYSSAYDMAIMAKQLLKHHGITHFTGKYEDYLREGSDKKFWLVNTNKLVRHYPGVDGLKTGFTNEAKFCLTATAKKNGMRVIAVVFGAPSTKVRNAQVSKMLDYAFSQYTSHPLYKKGAALDQVKVSKGSMRHVRAVTSEPVSVLTKKGVKLSNLKKTVKLKKNVQAPVQKGDEIGTLTISQDGKVLSKTTLVADKTVKRAGWWQLFKRAAGMFVQKD</sequence>
<dbReference type="PATRIC" id="fig|1398.22.peg.2644"/>
<evidence type="ECO:0000256" key="1">
    <source>
        <dbReference type="ARBA" id="ARBA00003217"/>
    </source>
</evidence>
<evidence type="ECO:0000256" key="2">
    <source>
        <dbReference type="ARBA" id="ARBA00004752"/>
    </source>
</evidence>
<dbReference type="InterPro" id="IPR012338">
    <property type="entry name" value="Beta-lactam/transpept-like"/>
</dbReference>
<feature type="active site" description="Acyl-ester intermediate" evidence="13">
    <location>
        <position position="94"/>
    </location>
</feature>
<evidence type="ECO:0000256" key="12">
    <source>
        <dbReference type="ARBA" id="ARBA00034000"/>
    </source>
</evidence>
<evidence type="ECO:0000313" key="18">
    <source>
        <dbReference type="EMBL" id="KWZ79536.1"/>
    </source>
</evidence>
<dbReference type="AlphaFoldDB" id="A0A133KJ79"/>
<keyword evidence="11" id="KW-0961">Cell wall biogenesis/degradation</keyword>
<comment type="caution">
    <text evidence="18">The sequence shown here is derived from an EMBL/GenBank/DDBJ whole genome shotgun (WGS) entry which is preliminary data.</text>
</comment>
<dbReference type="InterPro" id="IPR037167">
    <property type="entry name" value="Peptidase_S11_C_sf"/>
</dbReference>
<evidence type="ECO:0000256" key="10">
    <source>
        <dbReference type="ARBA" id="ARBA00022984"/>
    </source>
</evidence>
<comment type="pathway">
    <text evidence="2">Cell wall biogenesis; peptidoglycan biosynthesis.</text>
</comment>
<keyword evidence="6" id="KW-0645">Protease</keyword>
<dbReference type="EC" id="3.4.16.4" evidence="4"/>
<feature type="binding site" evidence="14">
    <location>
        <position position="260"/>
    </location>
    <ligand>
        <name>substrate</name>
    </ligand>
</feature>
<dbReference type="GO" id="GO:0009252">
    <property type="term" value="P:peptidoglycan biosynthetic process"/>
    <property type="evidence" value="ECO:0007669"/>
    <property type="project" value="UniProtKB-UniPathway"/>
</dbReference>
<dbReference type="PANTHER" id="PTHR21581:SF6">
    <property type="entry name" value="TRAFFICKING PROTEIN PARTICLE COMPLEX SUBUNIT 12"/>
    <property type="match status" value="1"/>
</dbReference>
<dbReference type="SMART" id="SM00936">
    <property type="entry name" value="PBP5_C"/>
    <property type="match status" value="1"/>
</dbReference>
<dbReference type="GO" id="GO:0008360">
    <property type="term" value="P:regulation of cell shape"/>
    <property type="evidence" value="ECO:0007669"/>
    <property type="project" value="UniProtKB-KW"/>
</dbReference>
<organism evidence="18 19">
    <name type="scientific">Heyndrickxia coagulans</name>
    <name type="common">Weizmannia coagulans</name>
    <dbReference type="NCBI Taxonomy" id="1398"/>
    <lineage>
        <taxon>Bacteria</taxon>
        <taxon>Bacillati</taxon>
        <taxon>Bacillota</taxon>
        <taxon>Bacilli</taxon>
        <taxon>Bacillales</taxon>
        <taxon>Bacillaceae</taxon>
        <taxon>Heyndrickxia</taxon>
    </lineage>
</organism>
<keyword evidence="7" id="KW-0732">Signal</keyword>
<comment type="function">
    <text evidence="1">Removes C-terminal D-alanyl residues from sugar-peptide cell wall precursors.</text>
</comment>
<feature type="domain" description="Peptidase S11 D-Ala-D-Ala carboxypeptidase A C-terminal" evidence="17">
    <location>
        <begin position="310"/>
        <end position="401"/>
    </location>
</feature>
<dbReference type="SUPFAM" id="SSF69189">
    <property type="entry name" value="Penicillin-binding protein associated domain"/>
    <property type="match status" value="1"/>
</dbReference>
<evidence type="ECO:0000256" key="14">
    <source>
        <dbReference type="PIRSR" id="PIRSR618044-2"/>
    </source>
</evidence>
<evidence type="ECO:0000256" key="3">
    <source>
        <dbReference type="ARBA" id="ARBA00007164"/>
    </source>
</evidence>
<keyword evidence="16" id="KW-0812">Transmembrane</keyword>
<proteinExistence type="inferred from homology"/>
<keyword evidence="16" id="KW-0472">Membrane</keyword>
<evidence type="ECO:0000259" key="17">
    <source>
        <dbReference type="SMART" id="SM00936"/>
    </source>
</evidence>
<dbReference type="Gene3D" id="2.60.410.10">
    <property type="entry name" value="D-Ala-D-Ala carboxypeptidase, C-terminal domain"/>
    <property type="match status" value="1"/>
</dbReference>
<dbReference type="InterPro" id="IPR015956">
    <property type="entry name" value="Peniciliin-bd_prot_C_sf"/>
</dbReference>
<dbReference type="InterPro" id="IPR012907">
    <property type="entry name" value="Peptidase_S11_C"/>
</dbReference>
<evidence type="ECO:0000256" key="7">
    <source>
        <dbReference type="ARBA" id="ARBA00022729"/>
    </source>
</evidence>
<evidence type="ECO:0000256" key="8">
    <source>
        <dbReference type="ARBA" id="ARBA00022801"/>
    </source>
</evidence>
<evidence type="ECO:0000256" key="9">
    <source>
        <dbReference type="ARBA" id="ARBA00022960"/>
    </source>
</evidence>
<dbReference type="InterPro" id="IPR001967">
    <property type="entry name" value="Peptidase_S11_N"/>
</dbReference>
<dbReference type="GO" id="GO:0009002">
    <property type="term" value="F:serine-type D-Ala-D-Ala carboxypeptidase activity"/>
    <property type="evidence" value="ECO:0007669"/>
    <property type="project" value="UniProtKB-EC"/>
</dbReference>
<comment type="similarity">
    <text evidence="3 15">Belongs to the peptidase S11 family.</text>
</comment>
<dbReference type="EMBL" id="LRPN01000116">
    <property type="protein sequence ID" value="KWZ79536.1"/>
    <property type="molecule type" value="Genomic_DNA"/>
</dbReference>
<reference evidence="19" key="1">
    <citation type="submission" date="2016-01" db="EMBL/GenBank/DDBJ databases">
        <authorList>
            <person name="Mitreva M."/>
            <person name="Pepin K.H."/>
            <person name="Mihindukulasuriya K.A."/>
            <person name="Fulton R."/>
            <person name="Fronick C."/>
            <person name="O'Laughlin M."/>
            <person name="Miner T."/>
            <person name="Herter B."/>
            <person name="Rosa B.A."/>
            <person name="Cordes M."/>
            <person name="Tomlinson C."/>
            <person name="Wollam A."/>
            <person name="Palsikar V.B."/>
            <person name="Mardis E.R."/>
            <person name="Wilson R.K."/>
        </authorList>
    </citation>
    <scope>NUCLEOTIDE SEQUENCE [LARGE SCALE GENOMIC DNA]</scope>
    <source>
        <strain evidence="19">GED7749B</strain>
    </source>
</reference>